<protein>
    <submittedName>
        <fullName evidence="2">(northern house mosquito) hypothetical protein</fullName>
    </submittedName>
</protein>
<dbReference type="InterPro" id="IPR001810">
    <property type="entry name" value="F-box_dom"/>
</dbReference>
<dbReference type="SUPFAM" id="SSF81383">
    <property type="entry name" value="F-box domain"/>
    <property type="match status" value="1"/>
</dbReference>
<dbReference type="PROSITE" id="PS50181">
    <property type="entry name" value="FBOX"/>
    <property type="match status" value="1"/>
</dbReference>
<dbReference type="InterPro" id="IPR036047">
    <property type="entry name" value="F-box-like_dom_sf"/>
</dbReference>
<dbReference type="EMBL" id="HBUE01229003">
    <property type="protein sequence ID" value="CAG6543675.1"/>
    <property type="molecule type" value="Transcribed_RNA"/>
</dbReference>
<dbReference type="PANTHER" id="PTHR38926">
    <property type="entry name" value="F-BOX DOMAIN CONTAINING PROTEIN, EXPRESSED"/>
    <property type="match status" value="1"/>
</dbReference>
<sequence length="505" mass="59185">MSNFGTTRRSFRIEKLTRLASWKSDIYPPEIWEHIFSYLTGLQLLRARLVCRRWRDIVTGCPPLMRKLRIRLERKRIWRKYPLPDNSYVMDRNFNPTWLLPVTETIFQDQLIAGIGPWWTRLAQRLTHLTLSGGFMDLSLLIVMLRQAPNLQSLQIRESCLTGTAELNVQFTKLQELNLDELRCCGDERTNLLDVFDNIFPRVKDLRIRKIWKEDFNVDRLLPPIRALAGTLEALEVDDTAVNVLRDLPELTQLRRISLHVEPRFNWDSWAKFFRSQRLIEDLVIYTDELSDTKILRDIGRAVPNLKRLTLHITDRIDTDFLKFMPNLQYFELRGDLYNTIVLPRKGSARLTEIRLREVTVTGFWKFLDRSPHLARIALNSCVLDDEDSNAKVSKNLRSVEIDRHTNISLGMLQSLLRKCHFLEELVYCNEETYDESVVPLICERLKGLRKLSLQYCSVTDADVGHLARYGLALEEVRLSRHTLCLQTVKQLRATRNIHVCVIDD</sequence>
<dbReference type="Gene3D" id="3.80.10.10">
    <property type="entry name" value="Ribonuclease Inhibitor"/>
    <property type="match status" value="1"/>
</dbReference>
<dbReference type="Pfam" id="PF12937">
    <property type="entry name" value="F-box-like"/>
    <property type="match status" value="1"/>
</dbReference>
<feature type="domain" description="F-box" evidence="1">
    <location>
        <begin position="21"/>
        <end position="68"/>
    </location>
</feature>
<dbReference type="CDD" id="cd09917">
    <property type="entry name" value="F-box_SF"/>
    <property type="match status" value="1"/>
</dbReference>
<dbReference type="InterPro" id="IPR032675">
    <property type="entry name" value="LRR_dom_sf"/>
</dbReference>
<proteinExistence type="predicted"/>
<evidence type="ECO:0000259" key="1">
    <source>
        <dbReference type="PROSITE" id="PS50181"/>
    </source>
</evidence>
<organism evidence="2">
    <name type="scientific">Culex pipiens</name>
    <name type="common">House mosquito</name>
    <dbReference type="NCBI Taxonomy" id="7175"/>
    <lineage>
        <taxon>Eukaryota</taxon>
        <taxon>Metazoa</taxon>
        <taxon>Ecdysozoa</taxon>
        <taxon>Arthropoda</taxon>
        <taxon>Hexapoda</taxon>
        <taxon>Insecta</taxon>
        <taxon>Pterygota</taxon>
        <taxon>Neoptera</taxon>
        <taxon>Endopterygota</taxon>
        <taxon>Diptera</taxon>
        <taxon>Nematocera</taxon>
        <taxon>Culicoidea</taxon>
        <taxon>Culicidae</taxon>
        <taxon>Culicinae</taxon>
        <taxon>Culicini</taxon>
        <taxon>Culex</taxon>
        <taxon>Culex</taxon>
    </lineage>
</organism>
<reference evidence="2" key="1">
    <citation type="submission" date="2021-05" db="EMBL/GenBank/DDBJ databases">
        <authorList>
            <person name="Alioto T."/>
            <person name="Alioto T."/>
            <person name="Gomez Garrido J."/>
        </authorList>
    </citation>
    <scope>NUCLEOTIDE SEQUENCE</scope>
</reference>
<evidence type="ECO:0000313" key="2">
    <source>
        <dbReference type="EMBL" id="CAG6595801.1"/>
    </source>
</evidence>
<dbReference type="Gene3D" id="1.20.1280.50">
    <property type="match status" value="1"/>
</dbReference>
<dbReference type="PANTHER" id="PTHR38926:SF72">
    <property type="entry name" value="IM:7136021-RELATED"/>
    <property type="match status" value="1"/>
</dbReference>
<dbReference type="EMBL" id="HBUE01335769">
    <property type="protein sequence ID" value="CAG6595801.1"/>
    <property type="molecule type" value="Transcribed_RNA"/>
</dbReference>
<dbReference type="AlphaFoldDB" id="A0A8D8KZ65"/>
<accession>A0A8D8KZ65</accession>
<dbReference type="SMART" id="SM00256">
    <property type="entry name" value="FBOX"/>
    <property type="match status" value="1"/>
</dbReference>
<dbReference type="SUPFAM" id="SSF52047">
    <property type="entry name" value="RNI-like"/>
    <property type="match status" value="2"/>
</dbReference>
<name>A0A8D8KZ65_CULPI</name>